<dbReference type="FunFam" id="1.10.340.70:FF:000003">
    <property type="entry name" value="Protein CBG25708"/>
    <property type="match status" value="1"/>
</dbReference>
<dbReference type="PROSITE" id="PS50994">
    <property type="entry name" value="INTEGRASE"/>
    <property type="match status" value="1"/>
</dbReference>
<feature type="domain" description="Reverse transcriptase" evidence="11">
    <location>
        <begin position="409"/>
        <end position="587"/>
    </location>
</feature>
<dbReference type="Pfam" id="PF17917">
    <property type="entry name" value="RT_RNaseH"/>
    <property type="match status" value="1"/>
</dbReference>
<dbReference type="Gene3D" id="2.40.70.10">
    <property type="entry name" value="Acid Proteases"/>
    <property type="match status" value="1"/>
</dbReference>
<dbReference type="GO" id="GO:0042575">
    <property type="term" value="C:DNA polymerase complex"/>
    <property type="evidence" value="ECO:0007669"/>
    <property type="project" value="UniProtKB-ARBA"/>
</dbReference>
<keyword evidence="8" id="KW-0862">Zinc</keyword>
<dbReference type="Gene3D" id="3.30.420.10">
    <property type="entry name" value="Ribonuclease H-like superfamily/Ribonuclease H"/>
    <property type="match status" value="1"/>
</dbReference>
<dbReference type="PANTHER" id="PTHR37984">
    <property type="entry name" value="PROTEIN CBG26694"/>
    <property type="match status" value="1"/>
</dbReference>
<dbReference type="InterPro" id="IPR043128">
    <property type="entry name" value="Rev_trsase/Diguanyl_cyclase"/>
</dbReference>
<dbReference type="InterPro" id="IPR001584">
    <property type="entry name" value="Integrase_cat-core"/>
</dbReference>
<evidence type="ECO:0000256" key="5">
    <source>
        <dbReference type="ARBA" id="ARBA00022759"/>
    </source>
</evidence>
<reference evidence="13" key="1">
    <citation type="journal article" date="2018" name="PLoS Negl. Trop. Dis.">
        <title>Sialome diversity of ticks revealed by RNAseq of single tick salivary glands.</title>
        <authorList>
            <person name="Perner J."/>
            <person name="Kropackova S."/>
            <person name="Kopacek P."/>
            <person name="Ribeiro J.M."/>
        </authorList>
    </citation>
    <scope>NUCLEOTIDE SEQUENCE</scope>
    <source>
        <strain evidence="13">Siblings of single egg batch collected in Ceske Budejovice</strain>
        <tissue evidence="13">Salivary glands</tissue>
    </source>
</reference>
<keyword evidence="6" id="KW-0378">Hydrolase</keyword>
<evidence type="ECO:0000259" key="11">
    <source>
        <dbReference type="PROSITE" id="PS50878"/>
    </source>
</evidence>
<keyword evidence="7" id="KW-0695">RNA-directed DNA polymerase</keyword>
<dbReference type="EC" id="2.7.7.49" evidence="1"/>
<dbReference type="SUPFAM" id="SSF57756">
    <property type="entry name" value="Retrovirus zinc finger-like domains"/>
    <property type="match status" value="1"/>
</dbReference>
<keyword evidence="5" id="KW-0255">Endonuclease</keyword>
<dbReference type="Pfam" id="PF00078">
    <property type="entry name" value="RVT_1"/>
    <property type="match status" value="1"/>
</dbReference>
<dbReference type="GO" id="GO:0004519">
    <property type="term" value="F:endonuclease activity"/>
    <property type="evidence" value="ECO:0007669"/>
    <property type="project" value="UniProtKB-KW"/>
</dbReference>
<evidence type="ECO:0000256" key="8">
    <source>
        <dbReference type="PROSITE-ProRule" id="PRU00047"/>
    </source>
</evidence>
<feature type="region of interest" description="Disordered" evidence="9">
    <location>
        <begin position="1231"/>
        <end position="1252"/>
    </location>
</feature>
<evidence type="ECO:0000256" key="4">
    <source>
        <dbReference type="ARBA" id="ARBA00022722"/>
    </source>
</evidence>
<evidence type="ECO:0000256" key="9">
    <source>
        <dbReference type="SAM" id="MobiDB-lite"/>
    </source>
</evidence>
<dbReference type="CDD" id="cd09274">
    <property type="entry name" value="RNase_HI_RT_Ty3"/>
    <property type="match status" value="1"/>
</dbReference>
<keyword evidence="8" id="KW-0479">Metal-binding</keyword>
<evidence type="ECO:0000256" key="3">
    <source>
        <dbReference type="ARBA" id="ARBA00022695"/>
    </source>
</evidence>
<proteinExistence type="predicted"/>
<feature type="non-terminal residue" evidence="13">
    <location>
        <position position="1"/>
    </location>
</feature>
<keyword evidence="3" id="KW-0548">Nucleotidyltransferase</keyword>
<dbReference type="SUPFAM" id="SSF53098">
    <property type="entry name" value="Ribonuclease H-like"/>
    <property type="match status" value="1"/>
</dbReference>
<dbReference type="SMART" id="SM00343">
    <property type="entry name" value="ZnF_C2HC"/>
    <property type="match status" value="2"/>
</dbReference>
<evidence type="ECO:0000256" key="1">
    <source>
        <dbReference type="ARBA" id="ARBA00012493"/>
    </source>
</evidence>
<dbReference type="FunFam" id="3.30.420.10:FF:000063">
    <property type="entry name" value="Retrovirus-related Pol polyprotein from transposon 297-like Protein"/>
    <property type="match status" value="1"/>
</dbReference>
<evidence type="ECO:0000256" key="6">
    <source>
        <dbReference type="ARBA" id="ARBA00022801"/>
    </source>
</evidence>
<evidence type="ECO:0000259" key="10">
    <source>
        <dbReference type="PROSITE" id="PS50158"/>
    </source>
</evidence>
<dbReference type="CDD" id="cd01647">
    <property type="entry name" value="RT_LTR"/>
    <property type="match status" value="1"/>
</dbReference>
<dbReference type="InterPro" id="IPR021109">
    <property type="entry name" value="Peptidase_aspartic_dom_sf"/>
</dbReference>
<feature type="region of interest" description="Disordered" evidence="9">
    <location>
        <begin position="1127"/>
        <end position="1151"/>
    </location>
</feature>
<dbReference type="Pfam" id="PF00665">
    <property type="entry name" value="rve"/>
    <property type="match status" value="1"/>
</dbReference>
<feature type="compositionally biased region" description="Polar residues" evidence="9">
    <location>
        <begin position="1237"/>
        <end position="1251"/>
    </location>
</feature>
<dbReference type="Gene3D" id="4.10.60.10">
    <property type="entry name" value="Zinc finger, CCHC-type"/>
    <property type="match status" value="1"/>
</dbReference>
<evidence type="ECO:0000256" key="7">
    <source>
        <dbReference type="ARBA" id="ARBA00022918"/>
    </source>
</evidence>
<dbReference type="Pfam" id="PF13650">
    <property type="entry name" value="Asp_protease_2"/>
    <property type="match status" value="1"/>
</dbReference>
<dbReference type="SUPFAM" id="SSF50630">
    <property type="entry name" value="Acid proteases"/>
    <property type="match status" value="1"/>
</dbReference>
<dbReference type="InterPro" id="IPR001878">
    <property type="entry name" value="Znf_CCHC"/>
</dbReference>
<dbReference type="GO" id="GO:0003676">
    <property type="term" value="F:nucleic acid binding"/>
    <property type="evidence" value="ECO:0007669"/>
    <property type="project" value="InterPro"/>
</dbReference>
<dbReference type="InterPro" id="IPR000477">
    <property type="entry name" value="RT_dom"/>
</dbReference>
<evidence type="ECO:0000256" key="2">
    <source>
        <dbReference type="ARBA" id="ARBA00022679"/>
    </source>
</evidence>
<feature type="compositionally biased region" description="Basic and acidic residues" evidence="9">
    <location>
        <begin position="1136"/>
        <end position="1151"/>
    </location>
</feature>
<keyword evidence="4" id="KW-0540">Nuclease</keyword>
<dbReference type="InterPro" id="IPR036397">
    <property type="entry name" value="RNaseH_sf"/>
</dbReference>
<evidence type="ECO:0000313" key="13">
    <source>
        <dbReference type="EMBL" id="JAR92914.1"/>
    </source>
</evidence>
<dbReference type="Pfam" id="PF17921">
    <property type="entry name" value="Integrase_H2C2"/>
    <property type="match status" value="1"/>
</dbReference>
<dbReference type="FunFam" id="3.30.70.270:FF:000026">
    <property type="entry name" value="Transposon Ty3-G Gag-Pol polyprotein"/>
    <property type="match status" value="1"/>
</dbReference>
<dbReference type="EMBL" id="GEGO01002490">
    <property type="protein sequence ID" value="JAR92914.1"/>
    <property type="molecule type" value="Transcribed_RNA"/>
</dbReference>
<dbReference type="Gene3D" id="3.30.70.270">
    <property type="match status" value="2"/>
</dbReference>
<dbReference type="AlphaFoldDB" id="A0A147BQ83"/>
<feature type="domain" description="CCHC-type" evidence="10">
    <location>
        <begin position="177"/>
        <end position="191"/>
    </location>
</feature>
<feature type="domain" description="Integrase catalytic" evidence="12">
    <location>
        <begin position="970"/>
        <end position="1119"/>
    </location>
</feature>
<protein>
    <recommendedName>
        <fullName evidence="1">RNA-directed DNA polymerase</fullName>
        <ecNumber evidence="1">2.7.7.49</ecNumber>
    </recommendedName>
</protein>
<dbReference type="InterPro" id="IPR041588">
    <property type="entry name" value="Integrase_H2C2"/>
</dbReference>
<dbReference type="PANTHER" id="PTHR37984:SF5">
    <property type="entry name" value="PROTEIN NYNRIN-LIKE"/>
    <property type="match status" value="1"/>
</dbReference>
<evidence type="ECO:0000259" key="12">
    <source>
        <dbReference type="PROSITE" id="PS50994"/>
    </source>
</evidence>
<sequence length="1270" mass="144689">RFQASLDIAGTTDDATKRNFLIASLGSETFKLLHSLVQPRQVSEVPYAELTKTLDTHFSPKRFKEFERAKLFSTRQDERETPTEFLARLRSVICNCEYENEVDARACSLLTAFIIGLRDQRLRARLVQEKELSIDTALRLSESFLRAEEESRQLRSATESPIAVSQVRDLQRSARQCFRCGNTNHVEDKCRFKSEDCRACGTKGHIAKMCRKGQSGKSRSTRKGTVQVITRVQSVFDRDGKFLECQIEGKRVELQIDTGSHVTLLDVQTWHRLGKPKLNETPYKLQSFSKEVIEVKGQCELQVEFEGKKYSLEAIFTNTSQVNLLGRIWVRALKLDLNNLFVALVKTEESLKTLLTRYAVLFRNELGRCTKIKAQLHFKENVIPKFMRPRPLPFALREAAESDLKRQVANGVLTPVETAQWATPIVVVPKTSGSVRVCGDFSVTVNPHLNVAQYPLPRPEELFSKLNGGRKFSKLDLSEAYLQMELEEDTKKYLVINTHQGLFQFNRMPFGISSAPAIFQRTMEQVTAGLGSVACYLDDIIVTGETDQQHIKNLELVFLRLKDYGFTLKKEKCAFMSPEVEYLGQILSAEGIRPSQGKVGAILNMPAPSNLHDLRAFLGMVQYYAKYLPGLADLCAPLSNLLKKNVPWQWSLPCVEAFEDIKTRLTSMETLVHFDPSETIYLAADASSVGVGAVIFHKIKGKERPIAHASKTLTSAEKRYAQIEREALAIIFGVKKFHQYLWGRRFVLYTDHKPLTVIFGPVKGIPVTAANRLQRWALILQGYSYDIKYTPTTQFGNADGLSRLPQGPDAEFDTEVQHGVADVVSFISSDIMAIVEENMTKLPVRASDIAAETAKDKTLSKVYRYVMEGWPSVERDAEMQPYTSRQSELTVANGCLVWGMRTVIPLRFRRNLLDLIHEGHLGQSKMKMFARSYVWWPNMDKDIEAKSRACEACASVSDKNENVPLHQWEVPKRPWYRIHTDFAEYQNTMYLVVIDAYSKWPEVALMPSTRAERTVEAFKEIFLVHGLPEQVVSDNGPQYTSAIFKNFLEGQGIRHILTPPYHPQSNGLAENFVRTLKSALRKSKKGEEKEGLRQFLLKYRVTPHSTTGQPPCEMLNKRHYRTTMDLIKSGQSSQGSRERARQKSNYDKRSRDRTFQINQKVWMQDRLKKNHWIKGVIVSQEGRVMFEVVTEDHKRHRVHADQIKKRICEGDWTALYVPTPVDNFCAVEPPQTEADASDTTLQQSAEASESTAVRRYPTRLRKAPDVFTFA</sequence>
<dbReference type="FunFam" id="3.10.20.370:FF:000001">
    <property type="entry name" value="Retrovirus-related Pol polyprotein from transposon 17.6-like protein"/>
    <property type="match status" value="1"/>
</dbReference>
<name>A0A147BQ83_IXORI</name>
<organism evidence="13">
    <name type="scientific">Ixodes ricinus</name>
    <name type="common">Common tick</name>
    <name type="synonym">Acarus ricinus</name>
    <dbReference type="NCBI Taxonomy" id="34613"/>
    <lineage>
        <taxon>Eukaryota</taxon>
        <taxon>Metazoa</taxon>
        <taxon>Ecdysozoa</taxon>
        <taxon>Arthropoda</taxon>
        <taxon>Chelicerata</taxon>
        <taxon>Arachnida</taxon>
        <taxon>Acari</taxon>
        <taxon>Parasitiformes</taxon>
        <taxon>Ixodida</taxon>
        <taxon>Ixodoidea</taxon>
        <taxon>Ixodidae</taxon>
        <taxon>Ixodinae</taxon>
        <taxon>Ixodes</taxon>
    </lineage>
</organism>
<dbReference type="Gene3D" id="1.10.340.70">
    <property type="match status" value="1"/>
</dbReference>
<dbReference type="GO" id="GO:0016787">
    <property type="term" value="F:hydrolase activity"/>
    <property type="evidence" value="ECO:0007669"/>
    <property type="project" value="UniProtKB-KW"/>
</dbReference>
<dbReference type="GO" id="GO:0008270">
    <property type="term" value="F:zinc ion binding"/>
    <property type="evidence" value="ECO:0007669"/>
    <property type="project" value="UniProtKB-KW"/>
</dbReference>
<dbReference type="InterPro" id="IPR036875">
    <property type="entry name" value="Znf_CCHC_sf"/>
</dbReference>
<dbReference type="Gene3D" id="3.10.10.10">
    <property type="entry name" value="HIV Type 1 Reverse Transcriptase, subunit A, domain 1"/>
    <property type="match status" value="1"/>
</dbReference>
<dbReference type="GO" id="GO:0003964">
    <property type="term" value="F:RNA-directed DNA polymerase activity"/>
    <property type="evidence" value="ECO:0007669"/>
    <property type="project" value="UniProtKB-KW"/>
</dbReference>
<dbReference type="InterPro" id="IPR043502">
    <property type="entry name" value="DNA/RNA_pol_sf"/>
</dbReference>
<dbReference type="InterPro" id="IPR012337">
    <property type="entry name" value="RNaseH-like_sf"/>
</dbReference>
<dbReference type="PROSITE" id="PS50158">
    <property type="entry name" value="ZF_CCHC"/>
    <property type="match status" value="2"/>
</dbReference>
<dbReference type="InterPro" id="IPR050951">
    <property type="entry name" value="Retrovirus_Pol_polyprotein"/>
</dbReference>
<keyword evidence="2" id="KW-0808">Transferase</keyword>
<dbReference type="InterPro" id="IPR041373">
    <property type="entry name" value="RT_RNaseH"/>
</dbReference>
<keyword evidence="8" id="KW-0863">Zinc-finger</keyword>
<dbReference type="PROSITE" id="PS50878">
    <property type="entry name" value="RT_POL"/>
    <property type="match status" value="1"/>
</dbReference>
<accession>A0A147BQ83</accession>
<dbReference type="GO" id="GO:0015074">
    <property type="term" value="P:DNA integration"/>
    <property type="evidence" value="ECO:0007669"/>
    <property type="project" value="InterPro"/>
</dbReference>
<feature type="domain" description="CCHC-type" evidence="10">
    <location>
        <begin position="197"/>
        <end position="212"/>
    </location>
</feature>
<dbReference type="SUPFAM" id="SSF56672">
    <property type="entry name" value="DNA/RNA polymerases"/>
    <property type="match status" value="1"/>
</dbReference>